<keyword evidence="2" id="KW-0677">Repeat</keyword>
<dbReference type="SMART" id="SM00369">
    <property type="entry name" value="LRR_TYP"/>
    <property type="match status" value="2"/>
</dbReference>
<accession>A0A7R8VGQ9</accession>
<dbReference type="EMBL" id="OA565479">
    <property type="protein sequence ID" value="CAD7197093.1"/>
    <property type="molecule type" value="Genomic_DNA"/>
</dbReference>
<dbReference type="InterPro" id="IPR003591">
    <property type="entry name" value="Leu-rich_rpt_typical-subtyp"/>
</dbReference>
<dbReference type="Gene3D" id="3.80.10.10">
    <property type="entry name" value="Ribonuclease Inhibitor"/>
    <property type="match status" value="1"/>
</dbReference>
<keyword evidence="1" id="KW-0433">Leucine-rich repeat</keyword>
<keyword evidence="3" id="KW-1133">Transmembrane helix</keyword>
<protein>
    <submittedName>
        <fullName evidence="4">Uncharacterized protein</fullName>
    </submittedName>
</protein>
<organism evidence="4">
    <name type="scientific">Timema douglasi</name>
    <name type="common">Walking stick</name>
    <dbReference type="NCBI Taxonomy" id="61478"/>
    <lineage>
        <taxon>Eukaryota</taxon>
        <taxon>Metazoa</taxon>
        <taxon>Ecdysozoa</taxon>
        <taxon>Arthropoda</taxon>
        <taxon>Hexapoda</taxon>
        <taxon>Insecta</taxon>
        <taxon>Pterygota</taxon>
        <taxon>Neoptera</taxon>
        <taxon>Polyneoptera</taxon>
        <taxon>Phasmatodea</taxon>
        <taxon>Timematodea</taxon>
        <taxon>Timematoidea</taxon>
        <taxon>Timematidae</taxon>
        <taxon>Timema</taxon>
    </lineage>
</organism>
<reference evidence="4" key="1">
    <citation type="submission" date="2020-11" db="EMBL/GenBank/DDBJ databases">
        <authorList>
            <person name="Tran Van P."/>
        </authorList>
    </citation>
    <scope>NUCLEOTIDE SEQUENCE</scope>
</reference>
<evidence type="ECO:0000256" key="3">
    <source>
        <dbReference type="SAM" id="Phobius"/>
    </source>
</evidence>
<sequence>MRRACLLTHDPSLDGPGRWPECSRVRYRQTNAPGSGVTILPPAAILLPVISSFLISLEELRLDRNVISDLPEALGRLGRLRILTIGYNCLQELPSFLLVMRALALLDFQGNRVDNEKLPPAPSKDEASLARINLRANLLKGNIVLGNYGVSPPGLELVSARCGAAILIFTLLTRCGGRMV</sequence>
<evidence type="ECO:0000313" key="4">
    <source>
        <dbReference type="EMBL" id="CAD7197093.1"/>
    </source>
</evidence>
<proteinExistence type="predicted"/>
<keyword evidence="3" id="KW-0812">Transmembrane</keyword>
<evidence type="ECO:0000256" key="1">
    <source>
        <dbReference type="ARBA" id="ARBA00022614"/>
    </source>
</evidence>
<dbReference type="SUPFAM" id="SSF52058">
    <property type="entry name" value="L domain-like"/>
    <property type="match status" value="1"/>
</dbReference>
<dbReference type="InterPro" id="IPR032675">
    <property type="entry name" value="LRR_dom_sf"/>
</dbReference>
<feature type="transmembrane region" description="Helical" evidence="3">
    <location>
        <begin position="39"/>
        <end position="57"/>
    </location>
</feature>
<name>A0A7R8VGQ9_TIMDO</name>
<gene>
    <name evidence="4" type="ORF">TDIB3V08_LOCUS3413</name>
</gene>
<evidence type="ECO:0000256" key="2">
    <source>
        <dbReference type="ARBA" id="ARBA00022737"/>
    </source>
</evidence>
<keyword evidence="3" id="KW-0472">Membrane</keyword>
<dbReference type="AlphaFoldDB" id="A0A7R8VGQ9"/>